<gene>
    <name evidence="4" type="ORF">G3R41_12940</name>
    <name evidence="3" type="ORF">GCU67_12285</name>
</gene>
<reference evidence="3 5" key="1">
    <citation type="submission" date="2020-01" db="EMBL/GenBank/DDBJ databases">
        <title>the WGS Modestobacter muralis CPCC 204518.</title>
        <authorList>
            <person name="Jiang Z."/>
        </authorList>
    </citation>
    <scope>NUCLEOTIDE SEQUENCE [LARGE SCALE GENOMIC DNA]</scope>
    <source>
        <strain evidence="3 5">DSM 100205</strain>
    </source>
</reference>
<organism evidence="3 5">
    <name type="scientific">Modestobacter muralis</name>
    <dbReference type="NCBI Taxonomy" id="1608614"/>
    <lineage>
        <taxon>Bacteria</taxon>
        <taxon>Bacillati</taxon>
        <taxon>Actinomycetota</taxon>
        <taxon>Actinomycetes</taxon>
        <taxon>Geodermatophilales</taxon>
        <taxon>Geodermatophilaceae</taxon>
        <taxon>Modestobacter</taxon>
    </lineage>
</organism>
<evidence type="ECO:0000259" key="2">
    <source>
        <dbReference type="Pfam" id="PF13193"/>
    </source>
</evidence>
<evidence type="ECO:0000313" key="5">
    <source>
        <dbReference type="Proteomes" id="UP000468828"/>
    </source>
</evidence>
<dbReference type="PROSITE" id="PS00455">
    <property type="entry name" value="AMP_BINDING"/>
    <property type="match status" value="1"/>
</dbReference>
<dbReference type="GO" id="GO:0031956">
    <property type="term" value="F:medium-chain fatty acid-CoA ligase activity"/>
    <property type="evidence" value="ECO:0007669"/>
    <property type="project" value="TreeGrafter"/>
</dbReference>
<dbReference type="InterPro" id="IPR042099">
    <property type="entry name" value="ANL_N_sf"/>
</dbReference>
<dbReference type="AlphaFoldDB" id="A0A6P0EVQ0"/>
<keyword evidence="5" id="KW-1185">Reference proteome</keyword>
<sequence length="448" mass="48402">MDWLIERFAGAPERTAFVHEGRTVTYGEVVTAVAGFDARLAEAGVAPGSTVAVVGDYSPEVFCVLLALAGRRCVVVPLTRASVVEEQVALQVSGCDWYVEFDDDGALASIERRDLPSDNPLLTEFRTRRAPGLVLFSSGTSGAPKGMLHDLGRVAEKFRRQRRPVVAVPFLMLDHFGGINTLLAITSSLGTVVTVADRSVTAICSAIAEHRVQLLPATPSFLTLLMASGADREHDLSSLTRITYGTEVMPQATLDRVRAAFPGVVLQQTYGLSEVGVLRSESRPDGSLWMRLGGAGFETRVVDGVLQIRSEFAMVGYLNAPPAFDAEGWFDTHDEVEVDGEWFRVLGRVTDLVNVGGQKVYPAEVEEVVLGVDNVADVAVHGERHALLGQVVVATVVLVQPEPVESVKKRVRRACSGQLAAYKVPVRVVLSDGPLHSARQKKIRRVPA</sequence>
<dbReference type="InterPro" id="IPR045851">
    <property type="entry name" value="AMP-bd_C_sf"/>
</dbReference>
<dbReference type="SUPFAM" id="SSF56801">
    <property type="entry name" value="Acetyl-CoA synthetase-like"/>
    <property type="match status" value="1"/>
</dbReference>
<evidence type="ECO:0000313" key="6">
    <source>
        <dbReference type="Proteomes" id="UP000471152"/>
    </source>
</evidence>
<feature type="domain" description="AMP-binding enzyme C-terminal" evidence="2">
    <location>
        <begin position="364"/>
        <end position="432"/>
    </location>
</feature>
<dbReference type="Pfam" id="PF13193">
    <property type="entry name" value="AMP-binding_C"/>
    <property type="match status" value="1"/>
</dbReference>
<comment type="caution">
    <text evidence="3">The sequence shown here is derived from an EMBL/GenBank/DDBJ whole genome shotgun (WGS) entry which is preliminary data.</text>
</comment>
<dbReference type="InterPro" id="IPR000873">
    <property type="entry name" value="AMP-dep_synth/lig_dom"/>
</dbReference>
<name>A0A6P0EVQ0_9ACTN</name>
<keyword evidence="3" id="KW-0436">Ligase</keyword>
<dbReference type="GO" id="GO:0006631">
    <property type="term" value="P:fatty acid metabolic process"/>
    <property type="evidence" value="ECO:0007669"/>
    <property type="project" value="TreeGrafter"/>
</dbReference>
<feature type="domain" description="AMP-dependent synthetase/ligase" evidence="1">
    <location>
        <begin position="8"/>
        <end position="281"/>
    </location>
</feature>
<dbReference type="Gene3D" id="3.40.50.12780">
    <property type="entry name" value="N-terminal domain of ligase-like"/>
    <property type="match status" value="1"/>
</dbReference>
<dbReference type="Proteomes" id="UP000471152">
    <property type="component" value="Unassembled WGS sequence"/>
</dbReference>
<dbReference type="EMBL" id="JAAGWB010000035">
    <property type="protein sequence ID" value="NEN51831.1"/>
    <property type="molecule type" value="Genomic_DNA"/>
</dbReference>
<dbReference type="InterPro" id="IPR025110">
    <property type="entry name" value="AMP-bd_C"/>
</dbReference>
<proteinExistence type="predicted"/>
<dbReference type="InterPro" id="IPR020845">
    <property type="entry name" value="AMP-binding_CS"/>
</dbReference>
<dbReference type="PANTHER" id="PTHR43201">
    <property type="entry name" value="ACYL-COA SYNTHETASE"/>
    <property type="match status" value="1"/>
</dbReference>
<dbReference type="CDD" id="cd04433">
    <property type="entry name" value="AFD_class_I"/>
    <property type="match status" value="1"/>
</dbReference>
<evidence type="ECO:0000259" key="1">
    <source>
        <dbReference type="Pfam" id="PF00501"/>
    </source>
</evidence>
<dbReference type="Proteomes" id="UP000468828">
    <property type="component" value="Unassembled WGS sequence"/>
</dbReference>
<reference evidence="4 6" key="2">
    <citation type="submission" date="2020-02" db="EMBL/GenBank/DDBJ databases">
        <title>The WGS of Modestobacter muralis DSM 100205.</title>
        <authorList>
            <person name="Jiang Z."/>
        </authorList>
    </citation>
    <scope>NUCLEOTIDE SEQUENCE [LARGE SCALE GENOMIC DNA]</scope>
    <source>
        <strain evidence="4 6">DSM 100205</strain>
    </source>
</reference>
<dbReference type="EMBL" id="JAAGWH010000033">
    <property type="protein sequence ID" value="NEK94943.1"/>
    <property type="molecule type" value="Genomic_DNA"/>
</dbReference>
<dbReference type="Gene3D" id="3.30.300.30">
    <property type="match status" value="1"/>
</dbReference>
<dbReference type="PANTHER" id="PTHR43201:SF32">
    <property type="entry name" value="2-SUCCINYLBENZOATE--COA LIGASE, CHLOROPLASTIC_PEROXISOMAL"/>
    <property type="match status" value="1"/>
</dbReference>
<dbReference type="RefSeq" id="WP_163611498.1">
    <property type="nucleotide sequence ID" value="NZ_JAAGWB010000035.1"/>
</dbReference>
<dbReference type="Pfam" id="PF00501">
    <property type="entry name" value="AMP-binding"/>
    <property type="match status" value="1"/>
</dbReference>
<accession>A0A6P0EVQ0</accession>
<evidence type="ECO:0000313" key="3">
    <source>
        <dbReference type="EMBL" id="NEK94943.1"/>
    </source>
</evidence>
<protein>
    <submittedName>
        <fullName evidence="3">Acyl--CoA ligase</fullName>
    </submittedName>
</protein>
<evidence type="ECO:0000313" key="4">
    <source>
        <dbReference type="EMBL" id="NEN51831.1"/>
    </source>
</evidence>